<evidence type="ECO:0000313" key="1">
    <source>
        <dbReference type="EMBL" id="TRW26248.1"/>
    </source>
</evidence>
<accession>A0A552V724</accession>
<gene>
    <name evidence="1" type="ORF">FL857_06055</name>
</gene>
<name>A0A552V724_9FIRM</name>
<dbReference type="EMBL" id="VJXW01000007">
    <property type="protein sequence ID" value="TRW26248.1"/>
    <property type="molecule type" value="Genomic_DNA"/>
</dbReference>
<reference evidence="1 2" key="1">
    <citation type="submission" date="2019-07" db="EMBL/GenBank/DDBJ databases">
        <title>Criibacterium bergeronii gen. nov., sp. nov. isolated from human clinical samples.</title>
        <authorList>
            <person name="Maheux A.F."/>
            <person name="Boudreau D.K."/>
            <person name="Berube E."/>
            <person name="Brodeur S."/>
            <person name="Bernard K.A."/>
            <person name="Abed J.Y."/>
            <person name="Ducrey E."/>
            <person name="Guay E.F."/>
            <person name="Raymond F."/>
            <person name="Corbeil J."/>
            <person name="Domingo M.-C."/>
            <person name="Roy P.H."/>
            <person name="Boissinot M."/>
            <person name="Tocheva E.I."/>
            <person name="Omar R.F."/>
        </authorList>
    </citation>
    <scope>NUCLEOTIDE SEQUENCE [LARGE SCALE GENOMIC DNA]</scope>
    <source>
        <strain evidence="1 2">CCRI-24246</strain>
    </source>
</reference>
<proteinExistence type="predicted"/>
<protein>
    <submittedName>
        <fullName evidence="1">Uncharacterized protein</fullName>
    </submittedName>
</protein>
<dbReference type="AlphaFoldDB" id="A0A552V724"/>
<dbReference type="Proteomes" id="UP000319424">
    <property type="component" value="Unassembled WGS sequence"/>
</dbReference>
<dbReference type="RefSeq" id="WP_144398178.1">
    <property type="nucleotide sequence ID" value="NZ_VJXW01000007.1"/>
</dbReference>
<sequence length="116" mass="13393">MKTTKKETLPDENTQKILNEITQNLFESITALTDATTLLSKNPETKKYLEDNEKLENEINSALDVEESNRRFDIKIPYEQAIGITAFLTGFKLSNDLNNFIKDKDFVQKTLKQLYS</sequence>
<organism evidence="1 2">
    <name type="scientific">Criibacterium bergeronii</name>
    <dbReference type="NCBI Taxonomy" id="1871336"/>
    <lineage>
        <taxon>Bacteria</taxon>
        <taxon>Bacillati</taxon>
        <taxon>Bacillota</taxon>
        <taxon>Clostridia</taxon>
        <taxon>Peptostreptococcales</taxon>
        <taxon>Filifactoraceae</taxon>
        <taxon>Criibacterium</taxon>
    </lineage>
</organism>
<comment type="caution">
    <text evidence="1">The sequence shown here is derived from an EMBL/GenBank/DDBJ whole genome shotgun (WGS) entry which is preliminary data.</text>
</comment>
<evidence type="ECO:0000313" key="2">
    <source>
        <dbReference type="Proteomes" id="UP000319424"/>
    </source>
</evidence>